<feature type="compositionally biased region" description="Basic residues" evidence="1">
    <location>
        <begin position="1"/>
        <end position="12"/>
    </location>
</feature>
<reference evidence="2" key="1">
    <citation type="submission" date="2023-10" db="EMBL/GenBank/DDBJ databases">
        <title>Genome assemblies of two species of porcelain crab, Petrolisthes cinctipes and Petrolisthes manimaculis (Anomura: Porcellanidae).</title>
        <authorList>
            <person name="Angst P."/>
        </authorList>
    </citation>
    <scope>NUCLEOTIDE SEQUENCE</scope>
    <source>
        <strain evidence="2">PB745_01</strain>
        <tissue evidence="2">Gill</tissue>
    </source>
</reference>
<evidence type="ECO:0000256" key="1">
    <source>
        <dbReference type="SAM" id="MobiDB-lite"/>
    </source>
</evidence>
<dbReference type="EMBL" id="JAWQEG010000324">
    <property type="protein sequence ID" value="KAK3891610.1"/>
    <property type="molecule type" value="Genomic_DNA"/>
</dbReference>
<protein>
    <submittedName>
        <fullName evidence="2">Uncharacterized protein</fullName>
    </submittedName>
</protein>
<comment type="caution">
    <text evidence="2">The sequence shown here is derived from an EMBL/GenBank/DDBJ whole genome shotgun (WGS) entry which is preliminary data.</text>
</comment>
<accession>A0AAE1L3N5</accession>
<organism evidence="2 3">
    <name type="scientific">Petrolisthes cinctipes</name>
    <name type="common">Flat porcelain crab</name>
    <dbReference type="NCBI Taxonomy" id="88211"/>
    <lineage>
        <taxon>Eukaryota</taxon>
        <taxon>Metazoa</taxon>
        <taxon>Ecdysozoa</taxon>
        <taxon>Arthropoda</taxon>
        <taxon>Crustacea</taxon>
        <taxon>Multicrustacea</taxon>
        <taxon>Malacostraca</taxon>
        <taxon>Eumalacostraca</taxon>
        <taxon>Eucarida</taxon>
        <taxon>Decapoda</taxon>
        <taxon>Pleocyemata</taxon>
        <taxon>Anomura</taxon>
        <taxon>Galatheoidea</taxon>
        <taxon>Porcellanidae</taxon>
        <taxon>Petrolisthes</taxon>
    </lineage>
</organism>
<sequence length="97" mass="10499">MITRSRAPKKIKMNISADSEFGDEAQHRDEIVTGEEMGMASNNPSKKETTEVSGTQIFKNAEPNGQSNNQYVRKSGCLGATASSRSNTILATSIPSY</sequence>
<gene>
    <name evidence="2" type="ORF">Pcinc_004498</name>
</gene>
<evidence type="ECO:0000313" key="3">
    <source>
        <dbReference type="Proteomes" id="UP001286313"/>
    </source>
</evidence>
<dbReference type="Proteomes" id="UP001286313">
    <property type="component" value="Unassembled WGS sequence"/>
</dbReference>
<feature type="region of interest" description="Disordered" evidence="1">
    <location>
        <begin position="1"/>
        <end position="70"/>
    </location>
</feature>
<proteinExistence type="predicted"/>
<feature type="compositionally biased region" description="Polar residues" evidence="1">
    <location>
        <begin position="51"/>
        <end position="70"/>
    </location>
</feature>
<evidence type="ECO:0000313" key="2">
    <source>
        <dbReference type="EMBL" id="KAK3891610.1"/>
    </source>
</evidence>
<dbReference type="AlphaFoldDB" id="A0AAE1L3N5"/>
<keyword evidence="3" id="KW-1185">Reference proteome</keyword>
<name>A0AAE1L3N5_PETCI</name>